<keyword evidence="1" id="KW-0812">Transmembrane</keyword>
<dbReference type="AlphaFoldDB" id="A0A267F660"/>
<reference evidence="2 3" key="1">
    <citation type="submission" date="2017-06" db="EMBL/GenBank/DDBJ databases">
        <title>A platform for efficient transgenesis in Macrostomum lignano, a flatworm model organism for stem cell research.</title>
        <authorList>
            <person name="Berezikov E."/>
        </authorList>
    </citation>
    <scope>NUCLEOTIDE SEQUENCE [LARGE SCALE GENOMIC DNA]</scope>
    <source>
        <strain evidence="2">DV1</strain>
        <tissue evidence="2">Whole organism</tissue>
    </source>
</reference>
<dbReference type="STRING" id="282301.A0A267F660"/>
<keyword evidence="3" id="KW-1185">Reference proteome</keyword>
<evidence type="ECO:0000256" key="1">
    <source>
        <dbReference type="SAM" id="Phobius"/>
    </source>
</evidence>
<dbReference type="PANTHER" id="PTHR33053:SF9">
    <property type="entry name" value="AGAP000105-PA"/>
    <property type="match status" value="1"/>
</dbReference>
<proteinExistence type="predicted"/>
<sequence length="698" mass="79047">MEKQMSKRTIQRQALSEYYMVQDQRSSASASEYPNIGLSVDQVLEAQDSCVSLSSNQQEVEMEADIGSKEFEVVQALNHFGSSNASFQSSANLSDRGSEFSAMESELNLIDRREQLQTALCNWVKAKDPDTAMVNDLLHRLEAIEPGLPRDYRTLMKTERKVSVKTVEPGHYYHFGVKAALNFVLANCLSLLLMSTVFFHLFIDGAQVYRSTTCTIWPIFGRLRDLCDCSFIIGIYCGDSKPAFVNDFLADCIAELHSLISAGFIMPNGKCVPFILRMVMCDTPARSYVKSTKHCTGYFSCDKCVVEGEYVARRVCFVDVSAPLRTDDMFRTPEAYIDHIRNRQQSPFLSLAIDMIKCFPLDPMHLIYEGAVFRILKSLSAAHVDYRVPSLSIRQISTTLTSLRSCITHDFPRRPRSLNVLKLWKATELRMFILYLAPVALKGIVSSVMYQLILSLHTFTFLMSHPVLCSHYCDFSEDLIKWFVSECTKAWGPEFIVFSIHALIHVPNDVRLFGCLENFSCFWGENFIRFFTKFCRGPSFTLQQVVKRVLERDVTLGYFDKFSGTQNVSFSGIRPIPNITVHHLSISGAFSKVILPDRHTFISNLHPDCYVFTKQGAVVCVKHILSCVDNSFILVGLQYRRMEPFYDSAVNSLDINIVVVSDLSCDLSFIPSADLLCKGMLLKQREGSLVALPILHTF</sequence>
<accession>A0A267F660</accession>
<dbReference type="Proteomes" id="UP000215902">
    <property type="component" value="Unassembled WGS sequence"/>
</dbReference>
<keyword evidence="1" id="KW-0472">Membrane</keyword>
<evidence type="ECO:0008006" key="4">
    <source>
        <dbReference type="Google" id="ProtNLM"/>
    </source>
</evidence>
<protein>
    <recommendedName>
        <fullName evidence="4">DUF4218 domain-containing protein</fullName>
    </recommendedName>
</protein>
<dbReference type="EMBL" id="NIVC01001385">
    <property type="protein sequence ID" value="PAA68579.1"/>
    <property type="molecule type" value="Genomic_DNA"/>
</dbReference>
<feature type="transmembrane region" description="Helical" evidence="1">
    <location>
        <begin position="432"/>
        <end position="453"/>
    </location>
</feature>
<feature type="transmembrane region" description="Helical" evidence="1">
    <location>
        <begin position="179"/>
        <end position="203"/>
    </location>
</feature>
<dbReference type="PANTHER" id="PTHR33053">
    <property type="entry name" value="PROTEIN, PUTATIVE-RELATED"/>
    <property type="match status" value="1"/>
</dbReference>
<evidence type="ECO:0000313" key="2">
    <source>
        <dbReference type="EMBL" id="PAA68579.1"/>
    </source>
</evidence>
<evidence type="ECO:0000313" key="3">
    <source>
        <dbReference type="Proteomes" id="UP000215902"/>
    </source>
</evidence>
<gene>
    <name evidence="2" type="ORF">BOX15_Mlig018882g2</name>
</gene>
<organism evidence="2 3">
    <name type="scientific">Macrostomum lignano</name>
    <dbReference type="NCBI Taxonomy" id="282301"/>
    <lineage>
        <taxon>Eukaryota</taxon>
        <taxon>Metazoa</taxon>
        <taxon>Spiralia</taxon>
        <taxon>Lophotrochozoa</taxon>
        <taxon>Platyhelminthes</taxon>
        <taxon>Rhabditophora</taxon>
        <taxon>Macrostomorpha</taxon>
        <taxon>Macrostomida</taxon>
        <taxon>Macrostomidae</taxon>
        <taxon>Macrostomum</taxon>
    </lineage>
</organism>
<keyword evidence="1" id="KW-1133">Transmembrane helix</keyword>
<comment type="caution">
    <text evidence="2">The sequence shown here is derived from an EMBL/GenBank/DDBJ whole genome shotgun (WGS) entry which is preliminary data.</text>
</comment>
<dbReference type="OrthoDB" id="10036512at2759"/>
<name>A0A267F660_9PLAT</name>